<dbReference type="EMBL" id="LMWU01000077">
    <property type="protein sequence ID" value="KUN57219.1"/>
    <property type="molecule type" value="Genomic_DNA"/>
</dbReference>
<proteinExistence type="predicted"/>
<protein>
    <recommendedName>
        <fullName evidence="4">Tyr recombinase domain-containing protein</fullName>
    </recommendedName>
</protein>
<dbReference type="SUPFAM" id="SSF56349">
    <property type="entry name" value="DNA breaking-rejoining enzymes"/>
    <property type="match status" value="1"/>
</dbReference>
<comment type="caution">
    <text evidence="2">The sequence shown here is derived from an EMBL/GenBank/DDBJ whole genome shotgun (WGS) entry which is preliminary data.</text>
</comment>
<evidence type="ECO:0000313" key="3">
    <source>
        <dbReference type="Proteomes" id="UP000053669"/>
    </source>
</evidence>
<dbReference type="STRING" id="58343.AQJ46_48495"/>
<dbReference type="Gene3D" id="1.10.443.10">
    <property type="entry name" value="Intergrase catalytic core"/>
    <property type="match status" value="1"/>
</dbReference>
<reference evidence="2 3" key="1">
    <citation type="submission" date="2015-10" db="EMBL/GenBank/DDBJ databases">
        <title>Draft genome sequence of Streptomyces canus DSM 40017, type strain for the species Streptomyces canus.</title>
        <authorList>
            <person name="Ruckert C."/>
            <person name="Winkler A."/>
            <person name="Kalinowski J."/>
            <person name="Kampfer P."/>
            <person name="Glaeser S."/>
        </authorList>
    </citation>
    <scope>NUCLEOTIDE SEQUENCE [LARGE SCALE GENOMIC DNA]</scope>
    <source>
        <strain evidence="2 3">DSM 40017</strain>
    </source>
</reference>
<accession>A0A101RKR0</accession>
<dbReference type="GO" id="GO:0015074">
    <property type="term" value="P:DNA integration"/>
    <property type="evidence" value="ECO:0007669"/>
    <property type="project" value="InterPro"/>
</dbReference>
<evidence type="ECO:0000256" key="1">
    <source>
        <dbReference type="ARBA" id="ARBA00023172"/>
    </source>
</evidence>
<sequence>MRTYAYAVLMLLGFLRARGQDLRSATESDIVQFEQWRRQHAEKTVEEPTWDKDAAAIGQLYDFLVDIGYVAARPWRSTPRGNSLGSGISTDVRVRHMEIEQYIYFRDVGFGGLTPDAELDTSFRGWRPHRNRAACELALLTGMRIQEWSTLLLPELGLEASARPYTTDVDLAACAKRKQPRSVYVPTDAMELLDPYLTIERPEIVAKAQRTLRRQHRDLFVVTRIEANGRKFRGVLEGRTITRVVKDMDPDLRRITVLETGGGLEPLALFLGRGGKMLTFSGWDRVRWRAWERMESWSTHHSGPQMPRRCWVYHDLRHTFALRLLIFLTREGLGDAKAQELPVATLLDHMTGNPLLIVQRRLGHLRPSTTYRYVRYLKDPMREVDDAFREWTAAGGASYITIARHMMSLEEHAHAAQR</sequence>
<dbReference type="Proteomes" id="UP000053669">
    <property type="component" value="Unassembled WGS sequence"/>
</dbReference>
<name>A0A101RKR0_9ACTN</name>
<dbReference type="InterPro" id="IPR011010">
    <property type="entry name" value="DNA_brk_join_enz"/>
</dbReference>
<keyword evidence="1" id="KW-0233">DNA recombination</keyword>
<gene>
    <name evidence="2" type="ORF">AQJ46_48495</name>
</gene>
<dbReference type="AlphaFoldDB" id="A0A101RKR0"/>
<evidence type="ECO:0008006" key="4">
    <source>
        <dbReference type="Google" id="ProtNLM"/>
    </source>
</evidence>
<dbReference type="GO" id="GO:0006310">
    <property type="term" value="P:DNA recombination"/>
    <property type="evidence" value="ECO:0007669"/>
    <property type="project" value="UniProtKB-KW"/>
</dbReference>
<dbReference type="GO" id="GO:0003677">
    <property type="term" value="F:DNA binding"/>
    <property type="evidence" value="ECO:0007669"/>
    <property type="project" value="InterPro"/>
</dbReference>
<dbReference type="InterPro" id="IPR013762">
    <property type="entry name" value="Integrase-like_cat_sf"/>
</dbReference>
<evidence type="ECO:0000313" key="2">
    <source>
        <dbReference type="EMBL" id="KUN57219.1"/>
    </source>
</evidence>
<organism evidence="2 3">
    <name type="scientific">Streptomyces canus</name>
    <dbReference type="NCBI Taxonomy" id="58343"/>
    <lineage>
        <taxon>Bacteria</taxon>
        <taxon>Bacillati</taxon>
        <taxon>Actinomycetota</taxon>
        <taxon>Actinomycetes</taxon>
        <taxon>Kitasatosporales</taxon>
        <taxon>Streptomycetaceae</taxon>
        <taxon>Streptomyces</taxon>
        <taxon>Streptomyces aurantiacus group</taxon>
    </lineage>
</organism>